<dbReference type="RefSeq" id="WP_212325762.1">
    <property type="nucleotide sequence ID" value="NZ_AP024463.1"/>
</dbReference>
<feature type="domain" description="ABC transmembrane type-1" evidence="10">
    <location>
        <begin position="21"/>
        <end position="329"/>
    </location>
</feature>
<feature type="transmembrane region" description="Helical" evidence="8">
    <location>
        <begin position="21"/>
        <end position="41"/>
    </location>
</feature>
<dbReference type="SUPFAM" id="SSF52540">
    <property type="entry name" value="P-loop containing nucleoside triphosphate hydrolases"/>
    <property type="match status" value="1"/>
</dbReference>
<dbReference type="SUPFAM" id="SSF90123">
    <property type="entry name" value="ABC transporter transmembrane region"/>
    <property type="match status" value="1"/>
</dbReference>
<gene>
    <name evidence="11" type="ORF">J5A65_04355</name>
</gene>
<evidence type="ECO:0000256" key="7">
    <source>
        <dbReference type="SAM" id="MobiDB-lite"/>
    </source>
</evidence>
<proteinExistence type="predicted"/>
<keyword evidence="2 8" id="KW-0812">Transmembrane</keyword>
<evidence type="ECO:0000256" key="4">
    <source>
        <dbReference type="ARBA" id="ARBA00022840"/>
    </source>
</evidence>
<dbReference type="SMART" id="SM00382">
    <property type="entry name" value="AAA"/>
    <property type="match status" value="1"/>
</dbReference>
<accession>A0ABX7Y6W0</accession>
<evidence type="ECO:0000313" key="11">
    <source>
        <dbReference type="EMBL" id="QUC08964.1"/>
    </source>
</evidence>
<dbReference type="PROSITE" id="PS50929">
    <property type="entry name" value="ABC_TM1F"/>
    <property type="match status" value="1"/>
</dbReference>
<dbReference type="EMBL" id="CP072384">
    <property type="protein sequence ID" value="QUC08964.1"/>
    <property type="molecule type" value="Genomic_DNA"/>
</dbReference>
<dbReference type="Gene3D" id="3.40.50.300">
    <property type="entry name" value="P-loop containing nucleotide triphosphate hydrolases"/>
    <property type="match status" value="1"/>
</dbReference>
<organism evidence="11 12">
    <name type="scientific">Arachnia rubra</name>
    <dbReference type="NCBI Taxonomy" id="1547448"/>
    <lineage>
        <taxon>Bacteria</taxon>
        <taxon>Bacillati</taxon>
        <taxon>Actinomycetota</taxon>
        <taxon>Actinomycetes</taxon>
        <taxon>Propionibacteriales</taxon>
        <taxon>Propionibacteriaceae</taxon>
        <taxon>Arachnia</taxon>
    </lineage>
</organism>
<dbReference type="InterPro" id="IPR039421">
    <property type="entry name" value="Type_1_exporter"/>
</dbReference>
<evidence type="ECO:0000313" key="12">
    <source>
        <dbReference type="Proteomes" id="UP000678513"/>
    </source>
</evidence>
<keyword evidence="12" id="KW-1185">Reference proteome</keyword>
<keyword evidence="4 11" id="KW-0067">ATP-binding</keyword>
<dbReference type="Proteomes" id="UP000678513">
    <property type="component" value="Chromosome"/>
</dbReference>
<feature type="transmembrane region" description="Helical" evidence="8">
    <location>
        <begin position="61"/>
        <end position="84"/>
    </location>
</feature>
<dbReference type="InterPro" id="IPR036640">
    <property type="entry name" value="ABC1_TM_sf"/>
</dbReference>
<keyword evidence="6 8" id="KW-0472">Membrane</keyword>
<feature type="domain" description="ABC transporter" evidence="9">
    <location>
        <begin position="361"/>
        <end position="581"/>
    </location>
</feature>
<feature type="transmembrane region" description="Helical" evidence="8">
    <location>
        <begin position="185"/>
        <end position="207"/>
    </location>
</feature>
<name>A0ABX7Y6W0_9ACTN</name>
<dbReference type="Gene3D" id="1.20.1560.10">
    <property type="entry name" value="ABC transporter type 1, transmembrane domain"/>
    <property type="match status" value="1"/>
</dbReference>
<feature type="transmembrane region" description="Helical" evidence="8">
    <location>
        <begin position="159"/>
        <end position="179"/>
    </location>
</feature>
<dbReference type="PANTHER" id="PTHR24221">
    <property type="entry name" value="ATP-BINDING CASSETTE SUB-FAMILY B"/>
    <property type="match status" value="1"/>
</dbReference>
<comment type="subcellular location">
    <subcellularLocation>
        <location evidence="1">Cell membrane</location>
        <topology evidence="1">Multi-pass membrane protein</topology>
    </subcellularLocation>
</comment>
<evidence type="ECO:0000256" key="2">
    <source>
        <dbReference type="ARBA" id="ARBA00022692"/>
    </source>
</evidence>
<evidence type="ECO:0000256" key="8">
    <source>
        <dbReference type="SAM" id="Phobius"/>
    </source>
</evidence>
<reference evidence="11 12" key="1">
    <citation type="submission" date="2021-03" db="EMBL/GenBank/DDBJ databases">
        <title>Human Oral Microbial Genomes.</title>
        <authorList>
            <person name="Johnston C.D."/>
            <person name="Chen T."/>
            <person name="Dewhirst F.E."/>
        </authorList>
    </citation>
    <scope>NUCLEOTIDE SEQUENCE [LARGE SCALE GENOMIC DNA]</scope>
    <source>
        <strain evidence="11 12">DSMZ 100122</strain>
    </source>
</reference>
<dbReference type="InterPro" id="IPR003439">
    <property type="entry name" value="ABC_transporter-like_ATP-bd"/>
</dbReference>
<dbReference type="PROSITE" id="PS50893">
    <property type="entry name" value="ABC_TRANSPORTER_2"/>
    <property type="match status" value="1"/>
</dbReference>
<evidence type="ECO:0000256" key="6">
    <source>
        <dbReference type="ARBA" id="ARBA00023136"/>
    </source>
</evidence>
<evidence type="ECO:0000256" key="5">
    <source>
        <dbReference type="ARBA" id="ARBA00022989"/>
    </source>
</evidence>
<evidence type="ECO:0000259" key="10">
    <source>
        <dbReference type="PROSITE" id="PS50929"/>
    </source>
</evidence>
<protein>
    <submittedName>
        <fullName evidence="11">ABC transporter ATP-binding protein</fullName>
    </submittedName>
</protein>
<dbReference type="PANTHER" id="PTHR24221:SF654">
    <property type="entry name" value="ATP-BINDING CASSETTE SUB-FAMILY B MEMBER 6"/>
    <property type="match status" value="1"/>
</dbReference>
<evidence type="ECO:0000256" key="3">
    <source>
        <dbReference type="ARBA" id="ARBA00022741"/>
    </source>
</evidence>
<dbReference type="InterPro" id="IPR011527">
    <property type="entry name" value="ABC1_TM_dom"/>
</dbReference>
<feature type="region of interest" description="Disordered" evidence="7">
    <location>
        <begin position="115"/>
        <end position="138"/>
    </location>
</feature>
<evidence type="ECO:0000256" key="1">
    <source>
        <dbReference type="ARBA" id="ARBA00004651"/>
    </source>
</evidence>
<dbReference type="InterPro" id="IPR003593">
    <property type="entry name" value="AAA+_ATPase"/>
</dbReference>
<sequence>MPKKQNMSNAPVSEFGRRSMLLVGILRMGSATFLGVVLVILGHTWGGMLEQTPPDGANWLWLVLAALIAGASAFAEILLGGYSARQEERHLRARLLDAYFRTIVRPMTPGAVAAPTAHATSNAQRGHGHSHATSEKTSSGQLVTLMTDNVERMSEYRQVYLGATIAAIGVPFLTLGYVALLDPLLGLGIMAACPLVPLAVWAFMRLFRKVSANSRRERARLSVQYLDALRNLIPIRLLGAGKRIEDRLRAQGEANRRAIMRLLAGNQVVIIVLDGAFSLLLICWAVYLIGSRLAAGAITPGEAMSVALLLTLMLEPMLQVAGFFYIGMSGKASQRAIARQLSRIPADRPATAVAKPTEAAISIQGIHHDHGRGPVLKGLDLDVPRGAKVAIMGSSGAGKSTLLSLLRGTLPIQQGAIVLDGQDLGAITPEQACQLSASVAQATWLFSGTVADNLRMAKPEASEEELWTALRRAHVAEEVRRMPRGLDSDVGERGQLISGGQAQRLSLARAFLSDRRILLLDEPISQVDAVSEAAIIDALKEIGPNWTVLVVTHRHSLLAVADSAHQLRDGVLLPLETAGTR</sequence>
<feature type="transmembrane region" description="Helical" evidence="8">
    <location>
        <begin position="307"/>
        <end position="326"/>
    </location>
</feature>
<keyword evidence="3" id="KW-0547">Nucleotide-binding</keyword>
<dbReference type="Pfam" id="PF00664">
    <property type="entry name" value="ABC_membrane"/>
    <property type="match status" value="1"/>
</dbReference>
<dbReference type="InterPro" id="IPR017871">
    <property type="entry name" value="ABC_transporter-like_CS"/>
</dbReference>
<dbReference type="PROSITE" id="PS00211">
    <property type="entry name" value="ABC_TRANSPORTER_1"/>
    <property type="match status" value="1"/>
</dbReference>
<keyword evidence="5 8" id="KW-1133">Transmembrane helix</keyword>
<dbReference type="InterPro" id="IPR027417">
    <property type="entry name" value="P-loop_NTPase"/>
</dbReference>
<feature type="transmembrane region" description="Helical" evidence="8">
    <location>
        <begin position="263"/>
        <end position="287"/>
    </location>
</feature>
<dbReference type="GO" id="GO:0005524">
    <property type="term" value="F:ATP binding"/>
    <property type="evidence" value="ECO:0007669"/>
    <property type="project" value="UniProtKB-KW"/>
</dbReference>
<dbReference type="Pfam" id="PF00005">
    <property type="entry name" value="ABC_tran"/>
    <property type="match status" value="1"/>
</dbReference>
<evidence type="ECO:0000259" key="9">
    <source>
        <dbReference type="PROSITE" id="PS50893"/>
    </source>
</evidence>